<feature type="region of interest" description="Disordered" evidence="1">
    <location>
        <begin position="490"/>
        <end position="509"/>
    </location>
</feature>
<dbReference type="Pfam" id="PF00144">
    <property type="entry name" value="Beta-lactamase"/>
    <property type="match status" value="1"/>
</dbReference>
<keyword evidence="5" id="KW-1185">Reference proteome</keyword>
<gene>
    <name evidence="4" type="ORF">EWH70_18445</name>
</gene>
<sequence length="509" mass="55865">MSFRKCARFTLVMSILLTSWNTSATEASADSTPAQVCSEPGDTWERVPAASAGMNQDKVDEATTYAMENDSEAVLIFRNGCLVAGNAEDSKDTYQSWSIAKSVTSLAFGRAWALGLISPDDPVGAFFGKADAEHGAVTMRHLLTMTAGNEVQHLRDLNIVADVDRVHDALAVDLVDEPGKTWKYWQSGVALLAEAIGIAADMDFQQFVQEKLFTPIGIAPETWQWGRDYEGRTQGFYDLHLTAEAYGRLGELMRRGGMWKGEQLLSKEYVENALRPVDVYPCYGFLIWRSAVKACNDKDKLGLPEDMFQYAGRMGQLVTVFPTQGLVTVRTGSGFGSNSSDGSVSNDFAIERRFHDLVLDAIEDEPVESPHLPADPTFEYAVYAPWEFTAEARGVARPWFPAGLGPAGPWRSRAVIIGPAEVTPNGLNVYLELKCPPVGHGPVASCKGTASLDHGTEQHFEIARGEKADVWFPLDQPVTDERRFTARARTHDHTDEGTVSTKEVAVTRS</sequence>
<evidence type="ECO:0000313" key="5">
    <source>
        <dbReference type="Proteomes" id="UP000292003"/>
    </source>
</evidence>
<dbReference type="InterPro" id="IPR012338">
    <property type="entry name" value="Beta-lactam/transpept-like"/>
</dbReference>
<dbReference type="InterPro" id="IPR050789">
    <property type="entry name" value="Diverse_Enzym_Activities"/>
</dbReference>
<reference evidence="4 5" key="1">
    <citation type="submission" date="2019-02" db="EMBL/GenBank/DDBJ databases">
        <title>Draft genome sequence of Amycolatopsis sp. 8-3EHSu isolated from roots of Suaeda maritima.</title>
        <authorList>
            <person name="Duangmal K."/>
            <person name="Chantavorakit T."/>
        </authorList>
    </citation>
    <scope>NUCLEOTIDE SEQUENCE [LARGE SCALE GENOMIC DNA]</scope>
    <source>
        <strain evidence="4 5">8-3EHSu</strain>
    </source>
</reference>
<evidence type="ECO:0000256" key="2">
    <source>
        <dbReference type="SAM" id="SignalP"/>
    </source>
</evidence>
<organism evidence="4 5">
    <name type="scientific">Amycolatopsis suaedae</name>
    <dbReference type="NCBI Taxonomy" id="2510978"/>
    <lineage>
        <taxon>Bacteria</taxon>
        <taxon>Bacillati</taxon>
        <taxon>Actinomycetota</taxon>
        <taxon>Actinomycetes</taxon>
        <taxon>Pseudonocardiales</taxon>
        <taxon>Pseudonocardiaceae</taxon>
        <taxon>Amycolatopsis</taxon>
    </lineage>
</organism>
<comment type="caution">
    <text evidence="4">The sequence shown here is derived from an EMBL/GenBank/DDBJ whole genome shotgun (WGS) entry which is preliminary data.</text>
</comment>
<feature type="chain" id="PRO_5039107899" evidence="2">
    <location>
        <begin position="25"/>
        <end position="509"/>
    </location>
</feature>
<dbReference type="InterPro" id="IPR001466">
    <property type="entry name" value="Beta-lactam-related"/>
</dbReference>
<protein>
    <submittedName>
        <fullName evidence="4">Class C beta-lactamase-related serine hydrolase</fullName>
    </submittedName>
</protein>
<dbReference type="PANTHER" id="PTHR43283">
    <property type="entry name" value="BETA-LACTAMASE-RELATED"/>
    <property type="match status" value="1"/>
</dbReference>
<proteinExistence type="predicted"/>
<feature type="domain" description="Beta-lactamase-related" evidence="3">
    <location>
        <begin position="91"/>
        <end position="340"/>
    </location>
</feature>
<dbReference type="Proteomes" id="UP000292003">
    <property type="component" value="Unassembled WGS sequence"/>
</dbReference>
<dbReference type="AlphaFoldDB" id="A0A4Q7J683"/>
<dbReference type="GO" id="GO:0016787">
    <property type="term" value="F:hydrolase activity"/>
    <property type="evidence" value="ECO:0007669"/>
    <property type="project" value="UniProtKB-KW"/>
</dbReference>
<dbReference type="OrthoDB" id="3325701at2"/>
<dbReference type="SUPFAM" id="SSF56601">
    <property type="entry name" value="beta-lactamase/transpeptidase-like"/>
    <property type="match status" value="1"/>
</dbReference>
<keyword evidence="2" id="KW-0732">Signal</keyword>
<dbReference type="EMBL" id="SFCC01000009">
    <property type="protein sequence ID" value="RZQ62262.1"/>
    <property type="molecule type" value="Genomic_DNA"/>
</dbReference>
<evidence type="ECO:0000259" key="3">
    <source>
        <dbReference type="Pfam" id="PF00144"/>
    </source>
</evidence>
<name>A0A4Q7J683_9PSEU</name>
<keyword evidence="4" id="KW-0378">Hydrolase</keyword>
<evidence type="ECO:0000313" key="4">
    <source>
        <dbReference type="EMBL" id="RZQ62262.1"/>
    </source>
</evidence>
<dbReference type="Gene3D" id="3.40.710.10">
    <property type="entry name" value="DD-peptidase/beta-lactamase superfamily"/>
    <property type="match status" value="1"/>
</dbReference>
<evidence type="ECO:0000256" key="1">
    <source>
        <dbReference type="SAM" id="MobiDB-lite"/>
    </source>
</evidence>
<feature type="signal peptide" evidence="2">
    <location>
        <begin position="1"/>
        <end position="24"/>
    </location>
</feature>
<dbReference type="PANTHER" id="PTHR43283:SF7">
    <property type="entry name" value="BETA-LACTAMASE-RELATED DOMAIN-CONTAINING PROTEIN"/>
    <property type="match status" value="1"/>
</dbReference>
<accession>A0A4Q7J683</accession>